<dbReference type="AlphaFoldDB" id="Q98R23"/>
<dbReference type="HOGENOM" id="CLU_330900_0_0_14"/>
<dbReference type="eggNOG" id="COG1479">
    <property type="taxonomic scope" value="Bacteria"/>
</dbReference>
<dbReference type="KEGG" id="mpu:MYPU_1870"/>
<evidence type="ECO:0000256" key="1">
    <source>
        <dbReference type="SAM" id="Coils"/>
    </source>
</evidence>
<feature type="coiled-coil region" evidence="1">
    <location>
        <begin position="232"/>
        <end position="259"/>
    </location>
</feature>
<protein>
    <recommendedName>
        <fullName evidence="6">DUF262 domain-containing protein</fullName>
    </recommendedName>
</protein>
<evidence type="ECO:0000259" key="3">
    <source>
        <dbReference type="Pfam" id="PF07510"/>
    </source>
</evidence>
<dbReference type="Pfam" id="PF03235">
    <property type="entry name" value="GmrSD_N"/>
    <property type="match status" value="1"/>
</dbReference>
<reference evidence="4 5" key="1">
    <citation type="journal article" date="2001" name="Nucleic Acids Res.">
        <title>The complete genome sequence of the murine respiratory pathogen Mycoplasma pulmonis.</title>
        <authorList>
            <person name="Chambaud I."/>
            <person name="Heilig R."/>
            <person name="Ferris S."/>
            <person name="Barbe V."/>
            <person name="Samson D."/>
            <person name="Galisson F."/>
            <person name="Moszer I."/>
            <person name="Dybvig K."/>
            <person name="Wroblewski H."/>
            <person name="Viari A."/>
            <person name="Rocha E.P.C."/>
            <person name="Blanchard A."/>
        </authorList>
    </citation>
    <scope>NUCLEOTIDE SEQUENCE [LARGE SCALE GENOMIC DNA]</scope>
    <source>
        <strain evidence="4 5">UAB CTIP</strain>
    </source>
</reference>
<sequence>MKRKNIMTKDNYTTSEKFWKIGTSISSYIDNTTLINLKLLNKHSVLKEDFDNKENKYQILISDNSKINIIEKKKEATFYQIKRTLFFLGIFSFKDHEKAIFELDNHLSEFKKSHDFNFNFDSNDPNLFYKQIFEFLKEQYKTMNDKKFQIKSRTSFYFSLAYSYIFIKKYKTNKEILFKDGINDKAINYYKDIVENLKNIDDKDGEFENEIEKFLSIQDVDFEKTTKLIELKKSKTKTLDEYNENTKILKNNLKKIKTLALDYKNKNIQKVTNDKIEVQIFSVFDFIARLPYDQFKQIKIPIFQRKFSWDWSIITNLLSDINNKKEHKSFIFLGSIITVEEDKILKIIDGQQRISTLFLIFVALSIFSVKNKVEKWNFENLIDGFDSQNDDLAKKIFMCLEVLYESVNDQKGEKTVLSNYFYRIDGYDDVEIFSKIWSLNKLEKEMLEKENNIIKIFVDIIIWFRENLTSKDEILNFWKSFLENIYFTFTNLKDINEFDLFERMNTTQVPLSAIDLIKNRIFDFYEEKDEKIDQKSFQELFDKKIMKKFLSKKGDNNQDLKKIKEFLRYISSIYDISDNEVKLKSSDSTDMKLYFKFWIYIKDEIIYDKDEEKTLPYDQALKRLGDEIKLFFEVLEPSEYSKNKDQRFYFISDYLYTLISYKKTLYIPLIIQILKTQLGENKIFEFDSKIENENELNSLRDLLKAIQSYEIRRSVVAKEGQSMTSFMDSFLRDIKTINILDKHTLYNVFVNKTKNTNNLNHGTIKDFWENVAKKKIQSKNQDLLLIIFENFIKIEKDKKKNILTKEFFNFDLGSYLEKKNKLTIEHILPRSQGSNDQELDEFKDYIGNLLFIKRSDNSELGAKRFKEKKQLYNTKEYISVLKNVKGIEKESIDKYISEIKDMVEKYNENSIKDKEWNIEESEIKESLESLYILGEDKNDFGIEDIKKRSEGIAWILCLALQDL</sequence>
<dbReference type="InterPro" id="IPR011089">
    <property type="entry name" value="GmrSD_C"/>
</dbReference>
<accession>Q98R23</accession>
<dbReference type="BioCyc" id="MPUL272635:G1GT6-190-MONOMER"/>
<dbReference type="InterPro" id="IPR004919">
    <property type="entry name" value="GmrSD_N"/>
</dbReference>
<feature type="domain" description="GmrSD restriction endonucleases N-terminal" evidence="2">
    <location>
        <begin position="295"/>
        <end position="522"/>
    </location>
</feature>
<evidence type="ECO:0000313" key="5">
    <source>
        <dbReference type="Proteomes" id="UP000000528"/>
    </source>
</evidence>
<organism evidence="5">
    <name type="scientific">Mycoplasmopsis pulmonis (strain UAB CTIP)</name>
    <name type="common">Mycoplasma pulmonis</name>
    <dbReference type="NCBI Taxonomy" id="272635"/>
    <lineage>
        <taxon>Bacteria</taxon>
        <taxon>Bacillati</taxon>
        <taxon>Mycoplasmatota</taxon>
        <taxon>Mycoplasmoidales</taxon>
        <taxon>Metamycoplasmataceae</taxon>
        <taxon>Mycoplasmopsis</taxon>
    </lineage>
</organism>
<gene>
    <name evidence="4" type="ordered locus">MYPU_1870</name>
</gene>
<keyword evidence="5" id="KW-1185">Reference proteome</keyword>
<dbReference type="PANTHER" id="PTHR35149:SF1">
    <property type="entry name" value="DUF5655 DOMAIN-CONTAINING PROTEIN"/>
    <property type="match status" value="1"/>
</dbReference>
<dbReference type="STRING" id="272635.gene:17576774"/>
<dbReference type="PANTHER" id="PTHR35149">
    <property type="entry name" value="SLL5132 PROTEIN"/>
    <property type="match status" value="1"/>
</dbReference>
<evidence type="ECO:0008006" key="6">
    <source>
        <dbReference type="Google" id="ProtNLM"/>
    </source>
</evidence>
<evidence type="ECO:0000259" key="2">
    <source>
        <dbReference type="Pfam" id="PF03235"/>
    </source>
</evidence>
<dbReference type="EMBL" id="AL445563">
    <property type="protein sequence ID" value="CAC13360.1"/>
    <property type="molecule type" value="Genomic_DNA"/>
</dbReference>
<proteinExistence type="predicted"/>
<dbReference type="Proteomes" id="UP000000528">
    <property type="component" value="Chromosome"/>
</dbReference>
<feature type="domain" description="GmrSD restriction endonucleases C-terminal" evidence="3">
    <location>
        <begin position="777"/>
        <end position="888"/>
    </location>
</feature>
<dbReference type="PIR" id="C90535">
    <property type="entry name" value="C90535"/>
</dbReference>
<name>Q98R23_MYCPU</name>
<dbReference type="Pfam" id="PF07510">
    <property type="entry name" value="GmrSD_C"/>
    <property type="match status" value="1"/>
</dbReference>
<evidence type="ECO:0000313" key="4">
    <source>
        <dbReference type="EMBL" id="CAC13360.1"/>
    </source>
</evidence>
<keyword evidence="1" id="KW-0175">Coiled coil</keyword>